<sequence length="187" mass="21464">MEYATSKYAKNFKAIVISNMQSSFPEYAAYNNKLRSRIDPDVIALMEKYESKGDFLNPEYDALVMKHYYSHHVCRIVPFPDGVQRAMDHHNQHIYELMQGPSEFVPGGLLADWDITDKLSTIIIPSLMVGAKHDTMDPEAMKKQASLVQKGRYLHCPNGSHMCMWDDQDIYFTGIIKFIEDVESGTF</sequence>
<dbReference type="STRING" id="667725.A0A0L0G095"/>
<gene>
    <name evidence="1" type="ORF">SARC_05185</name>
</gene>
<dbReference type="EMBL" id="KQ241918">
    <property type="protein sequence ID" value="KNC82537.1"/>
    <property type="molecule type" value="Genomic_DNA"/>
</dbReference>
<dbReference type="OrthoDB" id="9980265at2759"/>
<evidence type="ECO:0000313" key="1">
    <source>
        <dbReference type="EMBL" id="KNC82537.1"/>
    </source>
</evidence>
<dbReference type="InterPro" id="IPR029058">
    <property type="entry name" value="AB_hydrolase_fold"/>
</dbReference>
<dbReference type="NCBIfam" id="TIGR01250">
    <property type="entry name" value="pro_imino_pep_2"/>
    <property type="match status" value="1"/>
</dbReference>
<organism evidence="1 2">
    <name type="scientific">Sphaeroforma arctica JP610</name>
    <dbReference type="NCBI Taxonomy" id="667725"/>
    <lineage>
        <taxon>Eukaryota</taxon>
        <taxon>Ichthyosporea</taxon>
        <taxon>Ichthyophonida</taxon>
        <taxon>Sphaeroforma</taxon>
    </lineage>
</organism>
<dbReference type="AlphaFoldDB" id="A0A0L0G095"/>
<evidence type="ECO:0000313" key="2">
    <source>
        <dbReference type="Proteomes" id="UP000054560"/>
    </source>
</evidence>
<accession>A0A0L0G095</accession>
<evidence type="ECO:0008006" key="3">
    <source>
        <dbReference type="Google" id="ProtNLM"/>
    </source>
</evidence>
<dbReference type="eggNOG" id="ENOG502S3TS">
    <property type="taxonomic scope" value="Eukaryota"/>
</dbReference>
<dbReference type="Gene3D" id="3.40.50.1820">
    <property type="entry name" value="alpha/beta hydrolase"/>
    <property type="match status" value="1"/>
</dbReference>
<dbReference type="SUPFAM" id="SSF53474">
    <property type="entry name" value="alpha/beta-Hydrolases"/>
    <property type="match status" value="1"/>
</dbReference>
<keyword evidence="2" id="KW-1185">Reference proteome</keyword>
<dbReference type="RefSeq" id="XP_014156439.1">
    <property type="nucleotide sequence ID" value="XM_014300964.1"/>
</dbReference>
<name>A0A0L0G095_9EUKA</name>
<reference evidence="1 2" key="1">
    <citation type="submission" date="2011-02" db="EMBL/GenBank/DDBJ databases">
        <title>The Genome Sequence of Sphaeroforma arctica JP610.</title>
        <authorList>
            <consortium name="The Broad Institute Genome Sequencing Platform"/>
            <person name="Russ C."/>
            <person name="Cuomo C."/>
            <person name="Young S.K."/>
            <person name="Zeng Q."/>
            <person name="Gargeya S."/>
            <person name="Alvarado L."/>
            <person name="Berlin A."/>
            <person name="Chapman S.B."/>
            <person name="Chen Z."/>
            <person name="Freedman E."/>
            <person name="Gellesch M."/>
            <person name="Goldberg J."/>
            <person name="Griggs A."/>
            <person name="Gujja S."/>
            <person name="Heilman E."/>
            <person name="Heiman D."/>
            <person name="Howarth C."/>
            <person name="Mehta T."/>
            <person name="Neiman D."/>
            <person name="Pearson M."/>
            <person name="Roberts A."/>
            <person name="Saif S."/>
            <person name="Shea T."/>
            <person name="Shenoy N."/>
            <person name="Sisk P."/>
            <person name="Stolte C."/>
            <person name="Sykes S."/>
            <person name="White J."/>
            <person name="Yandava C."/>
            <person name="Burger G."/>
            <person name="Gray M.W."/>
            <person name="Holland P.W.H."/>
            <person name="King N."/>
            <person name="Lang F.B.F."/>
            <person name="Roger A.J."/>
            <person name="Ruiz-Trillo I."/>
            <person name="Haas B."/>
            <person name="Nusbaum C."/>
            <person name="Birren B."/>
        </authorList>
    </citation>
    <scope>NUCLEOTIDE SEQUENCE [LARGE SCALE GENOMIC DNA]</scope>
    <source>
        <strain evidence="1 2">JP610</strain>
    </source>
</reference>
<dbReference type="GeneID" id="25905689"/>
<dbReference type="Proteomes" id="UP000054560">
    <property type="component" value="Unassembled WGS sequence"/>
</dbReference>
<dbReference type="InterPro" id="IPR005945">
    <property type="entry name" value="Pro_imino_pep"/>
</dbReference>
<dbReference type="GO" id="GO:0006508">
    <property type="term" value="P:proteolysis"/>
    <property type="evidence" value="ECO:0007669"/>
    <property type="project" value="InterPro"/>
</dbReference>
<protein>
    <recommendedName>
        <fullName evidence="3">Proline iminopeptidase</fullName>
    </recommendedName>
</protein>
<proteinExistence type="predicted"/>
<dbReference type="GO" id="GO:0008233">
    <property type="term" value="F:peptidase activity"/>
    <property type="evidence" value="ECO:0007669"/>
    <property type="project" value="InterPro"/>
</dbReference>